<comment type="caution">
    <text evidence="1">The sequence shown here is derived from an EMBL/GenBank/DDBJ whole genome shotgun (WGS) entry which is preliminary data.</text>
</comment>
<name>A0A8S3UMB4_MYTED</name>
<dbReference type="Proteomes" id="UP000683360">
    <property type="component" value="Unassembled WGS sequence"/>
</dbReference>
<reference evidence="1" key="1">
    <citation type="submission" date="2021-03" db="EMBL/GenBank/DDBJ databases">
        <authorList>
            <person name="Bekaert M."/>
        </authorList>
    </citation>
    <scope>NUCLEOTIDE SEQUENCE</scope>
</reference>
<keyword evidence="2" id="KW-1185">Reference proteome</keyword>
<dbReference type="OrthoDB" id="10012075at2759"/>
<organism evidence="1 2">
    <name type="scientific">Mytilus edulis</name>
    <name type="common">Blue mussel</name>
    <dbReference type="NCBI Taxonomy" id="6550"/>
    <lineage>
        <taxon>Eukaryota</taxon>
        <taxon>Metazoa</taxon>
        <taxon>Spiralia</taxon>
        <taxon>Lophotrochozoa</taxon>
        <taxon>Mollusca</taxon>
        <taxon>Bivalvia</taxon>
        <taxon>Autobranchia</taxon>
        <taxon>Pteriomorphia</taxon>
        <taxon>Mytilida</taxon>
        <taxon>Mytiloidea</taxon>
        <taxon>Mytilidae</taxon>
        <taxon>Mytilinae</taxon>
        <taxon>Mytilus</taxon>
    </lineage>
</organism>
<dbReference type="EMBL" id="CAJPWZ010002702">
    <property type="protein sequence ID" value="CAG2243435.1"/>
    <property type="molecule type" value="Genomic_DNA"/>
</dbReference>
<sequence length="158" mass="17701">MNATYSTKESNTSEDINAESVEGKVNVSLLLGNVGANRTEIECWYNYSTQYVFRVDAVTIMAFNSSSKTFESIVTFLVNGDASVTPYGQYLIGRVTLNNITNSSTKAIMIFNKLLCIDDALYRCNVRYTIPPSYDREDTHSNNINLQVQGNNTCLIMF</sequence>
<protein>
    <submittedName>
        <fullName evidence="1">Uncharacterized protein</fullName>
    </submittedName>
</protein>
<gene>
    <name evidence="1" type="ORF">MEDL_55575</name>
</gene>
<evidence type="ECO:0000313" key="1">
    <source>
        <dbReference type="EMBL" id="CAG2243435.1"/>
    </source>
</evidence>
<evidence type="ECO:0000313" key="2">
    <source>
        <dbReference type="Proteomes" id="UP000683360"/>
    </source>
</evidence>
<accession>A0A8S3UMB4</accession>
<dbReference type="AlphaFoldDB" id="A0A8S3UMB4"/>
<proteinExistence type="predicted"/>